<gene>
    <name evidence="15" type="primary">LOC106813683</name>
</gene>
<accession>A0ABM1EMF3</accession>
<keyword evidence="3 12" id="KW-0808">Transferase</keyword>
<feature type="domain" description="Nucleoside diphosphate kinase-like" evidence="13">
    <location>
        <begin position="12"/>
        <end position="153"/>
    </location>
</feature>
<dbReference type="PROSITE" id="PS00469">
    <property type="entry name" value="NDPK"/>
    <property type="match status" value="1"/>
</dbReference>
<dbReference type="EC" id="2.7.4.6" evidence="12"/>
<dbReference type="PANTHER" id="PTHR46161">
    <property type="entry name" value="NUCLEOSIDE DIPHOSPHATE KINASE"/>
    <property type="match status" value="1"/>
</dbReference>
<dbReference type="Pfam" id="PF00334">
    <property type="entry name" value="NDK"/>
    <property type="match status" value="1"/>
</dbReference>
<dbReference type="Proteomes" id="UP000695022">
    <property type="component" value="Unplaced"/>
</dbReference>
<dbReference type="SUPFAM" id="SSF54919">
    <property type="entry name" value="Nucleoside diphosphate kinase, NDK"/>
    <property type="match status" value="1"/>
</dbReference>
<keyword evidence="5 12" id="KW-0547">Nucleotide-binding</keyword>
<evidence type="ECO:0000313" key="14">
    <source>
        <dbReference type="Proteomes" id="UP000695022"/>
    </source>
</evidence>
<dbReference type="SMART" id="SM00562">
    <property type="entry name" value="NDK"/>
    <property type="match status" value="1"/>
</dbReference>
<feature type="binding site" evidence="10">
    <location>
        <position position="127"/>
    </location>
    <ligand>
        <name>ATP</name>
        <dbReference type="ChEBI" id="CHEBI:30616"/>
    </ligand>
</feature>
<evidence type="ECO:0000256" key="7">
    <source>
        <dbReference type="ARBA" id="ARBA00022840"/>
    </source>
</evidence>
<evidence type="ECO:0000256" key="5">
    <source>
        <dbReference type="ARBA" id="ARBA00022741"/>
    </source>
</evidence>
<keyword evidence="6 12" id="KW-0418">Kinase</keyword>
<keyword evidence="8" id="KW-0460">Magnesium</keyword>
<comment type="catalytic activity">
    <reaction evidence="12">
        <text>a 2'-deoxyribonucleoside 5'-diphosphate + ATP = a 2'-deoxyribonucleoside 5'-triphosphate + ADP</text>
        <dbReference type="Rhea" id="RHEA:44640"/>
        <dbReference type="ChEBI" id="CHEBI:30616"/>
        <dbReference type="ChEBI" id="CHEBI:61560"/>
        <dbReference type="ChEBI" id="CHEBI:73316"/>
        <dbReference type="ChEBI" id="CHEBI:456216"/>
        <dbReference type="EC" id="2.7.4.6"/>
    </reaction>
</comment>
<evidence type="ECO:0000256" key="11">
    <source>
        <dbReference type="RuleBase" id="RU004011"/>
    </source>
</evidence>
<protein>
    <recommendedName>
        <fullName evidence="12">Nucleoside diphosphate kinase</fullName>
        <ecNumber evidence="12">2.7.4.6</ecNumber>
    </recommendedName>
</protein>
<keyword evidence="14" id="KW-1185">Reference proteome</keyword>
<feature type="active site" description="Pros-phosphohistidine intermediate" evidence="10">
    <location>
        <position position="130"/>
    </location>
</feature>
<keyword evidence="4" id="KW-0479">Metal-binding</keyword>
<evidence type="ECO:0000256" key="9">
    <source>
        <dbReference type="ARBA" id="ARBA00023080"/>
    </source>
</evidence>
<evidence type="ECO:0000313" key="15">
    <source>
        <dbReference type="RefSeq" id="XP_014673374.1"/>
    </source>
</evidence>
<reference evidence="15" key="1">
    <citation type="submission" date="2025-08" db="UniProtKB">
        <authorList>
            <consortium name="RefSeq"/>
        </authorList>
    </citation>
    <scope>IDENTIFICATION</scope>
</reference>
<organism evidence="14 15">
    <name type="scientific">Priapulus caudatus</name>
    <name type="common">Priapulid worm</name>
    <dbReference type="NCBI Taxonomy" id="37621"/>
    <lineage>
        <taxon>Eukaryota</taxon>
        <taxon>Metazoa</taxon>
        <taxon>Ecdysozoa</taxon>
        <taxon>Scalidophora</taxon>
        <taxon>Priapulida</taxon>
        <taxon>Priapulimorpha</taxon>
        <taxon>Priapulimorphida</taxon>
        <taxon>Priapulidae</taxon>
        <taxon>Priapulus</taxon>
    </lineage>
</organism>
<dbReference type="InterPro" id="IPR036850">
    <property type="entry name" value="NDK-like_dom_sf"/>
</dbReference>
<evidence type="ECO:0000256" key="1">
    <source>
        <dbReference type="ARBA" id="ARBA00008142"/>
    </source>
</evidence>
<dbReference type="InterPro" id="IPR023005">
    <property type="entry name" value="Nucleoside_diP_kinase_AS"/>
</dbReference>
<dbReference type="PRINTS" id="PR01243">
    <property type="entry name" value="NUCDPKINASE"/>
</dbReference>
<evidence type="ECO:0000256" key="3">
    <source>
        <dbReference type="ARBA" id="ARBA00022679"/>
    </source>
</evidence>
<keyword evidence="7 12" id="KW-0067">ATP-binding</keyword>
<evidence type="ECO:0000256" key="6">
    <source>
        <dbReference type="ARBA" id="ARBA00022777"/>
    </source>
</evidence>
<feature type="binding site" evidence="10">
    <location>
        <position position="69"/>
    </location>
    <ligand>
        <name>ATP</name>
        <dbReference type="ChEBI" id="CHEBI:30616"/>
    </ligand>
</feature>
<evidence type="ECO:0000256" key="12">
    <source>
        <dbReference type="RuleBase" id="RU004013"/>
    </source>
</evidence>
<comment type="similarity">
    <text evidence="1 10 11">Belongs to the NDK family.</text>
</comment>
<dbReference type="RefSeq" id="XP_014673374.1">
    <property type="nucleotide sequence ID" value="XM_014817888.1"/>
</dbReference>
<name>A0ABM1EMF3_PRICU</name>
<dbReference type="Gene3D" id="3.30.70.141">
    <property type="entry name" value="Nucleoside diphosphate kinase-like domain"/>
    <property type="match status" value="1"/>
</dbReference>
<dbReference type="PANTHER" id="PTHR46161:SF3">
    <property type="entry name" value="NUCLEOSIDE DIPHOSPHATE KINASE DDB_G0292928-RELATED"/>
    <property type="match status" value="1"/>
</dbReference>
<feature type="binding site" evidence="10">
    <location>
        <position position="103"/>
    </location>
    <ligand>
        <name>ATP</name>
        <dbReference type="ChEBI" id="CHEBI:30616"/>
    </ligand>
</feature>
<feature type="binding site" evidence="10">
    <location>
        <position position="117"/>
    </location>
    <ligand>
        <name>ATP</name>
        <dbReference type="ChEBI" id="CHEBI:30616"/>
    </ligand>
</feature>
<dbReference type="GeneID" id="106813683"/>
<feature type="binding site" evidence="10">
    <location>
        <position position="97"/>
    </location>
    <ligand>
        <name>ATP</name>
        <dbReference type="ChEBI" id="CHEBI:30616"/>
    </ligand>
</feature>
<evidence type="ECO:0000256" key="4">
    <source>
        <dbReference type="ARBA" id="ARBA00022723"/>
    </source>
</evidence>
<proteinExistence type="inferred from homology"/>
<evidence type="ECO:0000259" key="13">
    <source>
        <dbReference type="SMART" id="SM00562"/>
    </source>
</evidence>
<dbReference type="PROSITE" id="PS51374">
    <property type="entry name" value="NDPK_LIKE"/>
    <property type="match status" value="1"/>
</dbReference>
<keyword evidence="9" id="KW-0546">Nucleotide metabolism</keyword>
<dbReference type="InterPro" id="IPR034907">
    <property type="entry name" value="NDK-like_dom"/>
</dbReference>
<sequence length="179" mass="20133">MRLTVARLAQKLELTLGLVKPDVASKPEVVKAIREAIIKKNFYFANTRMLTLSQADAESFYGEHKGKFFFPELIAFMTSGPIFAHVLARDNAIKEWRALMGPTKPSQARKDAPQTLRAQFGTEDTFNAVHGSDSPMSAAREVGFYFPDFNVDEWFVKQEPAFAKGEVSFDEKTCIHVPK</sequence>
<dbReference type="InterPro" id="IPR001564">
    <property type="entry name" value="Nucleoside_diP_kinase"/>
</dbReference>
<evidence type="ECO:0000256" key="2">
    <source>
        <dbReference type="ARBA" id="ARBA00022490"/>
    </source>
</evidence>
<evidence type="ECO:0000256" key="8">
    <source>
        <dbReference type="ARBA" id="ARBA00022842"/>
    </source>
</evidence>
<feature type="binding site" evidence="10">
    <location>
        <position position="20"/>
    </location>
    <ligand>
        <name>ATP</name>
        <dbReference type="ChEBI" id="CHEBI:30616"/>
    </ligand>
</feature>
<evidence type="ECO:0000256" key="10">
    <source>
        <dbReference type="PROSITE-ProRule" id="PRU00706"/>
    </source>
</evidence>
<keyword evidence="2" id="KW-0963">Cytoplasm</keyword>